<evidence type="ECO:0000256" key="1">
    <source>
        <dbReference type="SAM" id="Coils"/>
    </source>
</evidence>
<feature type="coiled-coil region" evidence="1">
    <location>
        <begin position="179"/>
        <end position="239"/>
    </location>
</feature>
<dbReference type="EMBL" id="CAJMXA010000184">
    <property type="protein sequence ID" value="CAE6420180.1"/>
    <property type="molecule type" value="Genomic_DNA"/>
</dbReference>
<name>A0A8H3ADE9_9AGAM</name>
<organism evidence="3 4">
    <name type="scientific">Rhizoctonia solani</name>
    <dbReference type="NCBI Taxonomy" id="456999"/>
    <lineage>
        <taxon>Eukaryota</taxon>
        <taxon>Fungi</taxon>
        <taxon>Dikarya</taxon>
        <taxon>Basidiomycota</taxon>
        <taxon>Agaricomycotina</taxon>
        <taxon>Agaricomycetes</taxon>
        <taxon>Cantharellales</taxon>
        <taxon>Ceratobasidiaceae</taxon>
        <taxon>Rhizoctonia</taxon>
    </lineage>
</organism>
<dbReference type="Proteomes" id="UP000663853">
    <property type="component" value="Unassembled WGS sequence"/>
</dbReference>
<comment type="caution">
    <text evidence="3">The sequence shown here is derived from an EMBL/GenBank/DDBJ whole genome shotgun (WGS) entry which is preliminary data.</text>
</comment>
<dbReference type="SUPFAM" id="SSF50370">
    <property type="entry name" value="Ricin B-like lectins"/>
    <property type="match status" value="1"/>
</dbReference>
<evidence type="ECO:0000259" key="2">
    <source>
        <dbReference type="Pfam" id="PF14200"/>
    </source>
</evidence>
<dbReference type="PROSITE" id="PS50231">
    <property type="entry name" value="RICIN_B_LECTIN"/>
    <property type="match status" value="1"/>
</dbReference>
<keyword evidence="1" id="KW-0175">Coiled coil</keyword>
<reference evidence="3" key="1">
    <citation type="submission" date="2021-01" db="EMBL/GenBank/DDBJ databases">
        <authorList>
            <person name="Kaushik A."/>
        </authorList>
    </citation>
    <scope>NUCLEOTIDE SEQUENCE</scope>
    <source>
        <strain evidence="3">AG6-10EEA</strain>
    </source>
</reference>
<proteinExistence type="predicted"/>
<sequence length="338" mass="38467">MQAWAVYGMGLAGPGLQLFRHVAGQGVEHLPVDETLSPGVYRIVSGLTGTALQVSEHDHTKVVSWQSLEKKESQQWYLERSGSGYKFRNQEHKGLYLSVASTDTHALVTASKFPSTWVFLKIGNRHGIKLADSDKLVDLHFGREANGTEVHIWPGDGSKKQTWNLVRIDDEFMDKADRIVMLEKELIQLKDEMAGKNELIAHHENTIRQLREDLKARESSNLQARVSQQQTEIASLQSKVDRLEYILSQVDIWSANGYTKQTWELFCVCDIDEHIKDHEETAQANQKSPVTQKDQRLKDPGQLLEGLRKEIAEMRTEIIKMGRDQASVKVLSDRDKRI</sequence>
<dbReference type="Gene3D" id="2.80.10.50">
    <property type="match status" value="1"/>
</dbReference>
<gene>
    <name evidence="3" type="ORF">RDB_LOCUS11352</name>
</gene>
<evidence type="ECO:0000313" key="4">
    <source>
        <dbReference type="Proteomes" id="UP000663853"/>
    </source>
</evidence>
<dbReference type="InterPro" id="IPR000772">
    <property type="entry name" value="Ricin_B_lectin"/>
</dbReference>
<accession>A0A8H3ADE9</accession>
<evidence type="ECO:0000313" key="3">
    <source>
        <dbReference type="EMBL" id="CAE6420180.1"/>
    </source>
</evidence>
<dbReference type="AlphaFoldDB" id="A0A8H3ADE9"/>
<dbReference type="Pfam" id="PF14200">
    <property type="entry name" value="RicinB_lectin_2"/>
    <property type="match status" value="1"/>
</dbReference>
<feature type="domain" description="Ricin B lectin" evidence="2">
    <location>
        <begin position="36"/>
        <end position="105"/>
    </location>
</feature>
<protein>
    <recommendedName>
        <fullName evidence="2">Ricin B lectin domain-containing protein</fullName>
    </recommendedName>
</protein>
<dbReference type="InterPro" id="IPR035992">
    <property type="entry name" value="Ricin_B-like_lectins"/>
</dbReference>